<evidence type="ECO:0000313" key="2">
    <source>
        <dbReference type="Proteomes" id="UP001367508"/>
    </source>
</evidence>
<accession>A0AAN9MD70</accession>
<keyword evidence="2" id="KW-1185">Reference proteome</keyword>
<gene>
    <name evidence="1" type="ORF">VNO77_06337</name>
</gene>
<organism evidence="1 2">
    <name type="scientific">Canavalia gladiata</name>
    <name type="common">Sword bean</name>
    <name type="synonym">Dolichos gladiatus</name>
    <dbReference type="NCBI Taxonomy" id="3824"/>
    <lineage>
        <taxon>Eukaryota</taxon>
        <taxon>Viridiplantae</taxon>
        <taxon>Streptophyta</taxon>
        <taxon>Embryophyta</taxon>
        <taxon>Tracheophyta</taxon>
        <taxon>Spermatophyta</taxon>
        <taxon>Magnoliopsida</taxon>
        <taxon>eudicotyledons</taxon>
        <taxon>Gunneridae</taxon>
        <taxon>Pentapetalae</taxon>
        <taxon>rosids</taxon>
        <taxon>fabids</taxon>
        <taxon>Fabales</taxon>
        <taxon>Fabaceae</taxon>
        <taxon>Papilionoideae</taxon>
        <taxon>50 kb inversion clade</taxon>
        <taxon>NPAAA clade</taxon>
        <taxon>indigoferoid/millettioid clade</taxon>
        <taxon>Phaseoleae</taxon>
        <taxon>Canavalia</taxon>
    </lineage>
</organism>
<comment type="caution">
    <text evidence="1">The sequence shown here is derived from an EMBL/GenBank/DDBJ whole genome shotgun (WGS) entry which is preliminary data.</text>
</comment>
<dbReference type="Proteomes" id="UP001367508">
    <property type="component" value="Unassembled WGS sequence"/>
</dbReference>
<dbReference type="EMBL" id="JAYMYQ010000002">
    <property type="protein sequence ID" value="KAK7349178.1"/>
    <property type="molecule type" value="Genomic_DNA"/>
</dbReference>
<sequence>MPEKINGPIDLKLFLIIIEHGGFYMVDMVRIMRFLKSQTQVLLTSLIALHHPQFSLKSYLFYLRLLPSTATTHITCVYILRFSSSPPSATVLYTIFFMTNVLQLAEGRSIIELTIKILKAQPLLVEQVYAKSTTLLNRCYYQNPMRMRDTQSSCKQVTCCTYIMTCFG</sequence>
<dbReference type="AlphaFoldDB" id="A0AAN9MD70"/>
<name>A0AAN9MD70_CANGL</name>
<reference evidence="1 2" key="1">
    <citation type="submission" date="2024-01" db="EMBL/GenBank/DDBJ databases">
        <title>The genomes of 5 underutilized Papilionoideae crops provide insights into root nodulation and disease resistanc.</title>
        <authorList>
            <person name="Jiang F."/>
        </authorList>
    </citation>
    <scope>NUCLEOTIDE SEQUENCE [LARGE SCALE GENOMIC DNA]</scope>
    <source>
        <strain evidence="1">LVBAO_FW01</strain>
        <tissue evidence="1">Leaves</tissue>
    </source>
</reference>
<protein>
    <submittedName>
        <fullName evidence="1">Uncharacterized protein</fullName>
    </submittedName>
</protein>
<proteinExistence type="predicted"/>
<evidence type="ECO:0000313" key="1">
    <source>
        <dbReference type="EMBL" id="KAK7349178.1"/>
    </source>
</evidence>